<dbReference type="Ensembl" id="ENSPKIT00000031768.1">
    <property type="protein sequence ID" value="ENSPKIP00000007702.1"/>
    <property type="gene ID" value="ENSPKIG00000023472.1"/>
</dbReference>
<reference evidence="10" key="1">
    <citation type="submission" date="2025-08" db="UniProtKB">
        <authorList>
            <consortium name="Ensembl"/>
        </authorList>
    </citation>
    <scope>IDENTIFICATION</scope>
</reference>
<dbReference type="GO" id="GO:0004842">
    <property type="term" value="F:ubiquitin-protein transferase activity"/>
    <property type="evidence" value="ECO:0007669"/>
    <property type="project" value="InterPro"/>
</dbReference>
<keyword evidence="11" id="KW-1185">Reference proteome</keyword>
<keyword evidence="4 7" id="KW-0863">Zinc-finger</keyword>
<evidence type="ECO:0000313" key="11">
    <source>
        <dbReference type="Proteomes" id="UP000261540"/>
    </source>
</evidence>
<dbReference type="InterPro" id="IPR013083">
    <property type="entry name" value="Znf_RING/FYVE/PHD"/>
</dbReference>
<dbReference type="InterPro" id="IPR001841">
    <property type="entry name" value="Znf_RING"/>
</dbReference>
<dbReference type="GO" id="GO:2000051">
    <property type="term" value="P:negative regulation of non-canonical Wnt signaling pathway"/>
    <property type="evidence" value="ECO:0007669"/>
    <property type="project" value="TreeGrafter"/>
</dbReference>
<dbReference type="GO" id="GO:0002040">
    <property type="term" value="P:sprouting angiogenesis"/>
    <property type="evidence" value="ECO:0007669"/>
    <property type="project" value="TreeGrafter"/>
</dbReference>
<dbReference type="Gene3D" id="3.30.40.10">
    <property type="entry name" value="Zinc/RING finger domain, C3HC4 (zinc finger)"/>
    <property type="match status" value="1"/>
</dbReference>
<evidence type="ECO:0000256" key="6">
    <source>
        <dbReference type="ARBA" id="ARBA00022859"/>
    </source>
</evidence>
<dbReference type="GeneTree" id="ENSGT00630000089884"/>
<evidence type="ECO:0000256" key="7">
    <source>
        <dbReference type="PROSITE-ProRule" id="PRU00175"/>
    </source>
</evidence>
<dbReference type="InterPro" id="IPR017907">
    <property type="entry name" value="Znf_RING_CS"/>
</dbReference>
<dbReference type="PROSITE" id="PS00518">
    <property type="entry name" value="ZF_RING_1"/>
    <property type="match status" value="1"/>
</dbReference>
<evidence type="ECO:0000259" key="8">
    <source>
        <dbReference type="PROSITE" id="PS50089"/>
    </source>
</evidence>
<dbReference type="GO" id="GO:0005730">
    <property type="term" value="C:nucleolus"/>
    <property type="evidence" value="ECO:0007669"/>
    <property type="project" value="TreeGrafter"/>
</dbReference>
<keyword evidence="6" id="KW-0391">Immunity</keyword>
<evidence type="ECO:0000256" key="4">
    <source>
        <dbReference type="ARBA" id="ARBA00022771"/>
    </source>
</evidence>
<dbReference type="PANTHER" id="PTHR22605">
    <property type="entry name" value="RZ-TYPE DOMAIN-CONTAINING PROTEIN"/>
    <property type="match status" value="1"/>
</dbReference>
<protein>
    <submittedName>
        <fullName evidence="10">Uncharacterized protein</fullName>
    </submittedName>
</protein>
<dbReference type="InterPro" id="IPR018957">
    <property type="entry name" value="Znf_C3HC4_RING-type"/>
</dbReference>
<evidence type="ECO:0000259" key="9">
    <source>
        <dbReference type="PROSITE" id="PS51981"/>
    </source>
</evidence>
<dbReference type="STRING" id="1676925.ENSPKIP00000007702"/>
<dbReference type="Pfam" id="PF20173">
    <property type="entry name" value="ZnF_RZ-type"/>
    <property type="match status" value="1"/>
</dbReference>
<dbReference type="Proteomes" id="UP000261540">
    <property type="component" value="Unplaced"/>
</dbReference>
<evidence type="ECO:0000256" key="5">
    <source>
        <dbReference type="ARBA" id="ARBA00022833"/>
    </source>
</evidence>
<keyword evidence="5" id="KW-0862">Zinc</keyword>
<dbReference type="Pfam" id="PF00097">
    <property type="entry name" value="zf-C3HC4"/>
    <property type="match status" value="1"/>
</dbReference>
<dbReference type="PANTHER" id="PTHR22605:SF18">
    <property type="entry name" value="E3 UBIQUITIN-PROTEIN LIGASE RNF213-ALPHA"/>
    <property type="match status" value="1"/>
</dbReference>
<dbReference type="GO" id="GO:0016020">
    <property type="term" value="C:membrane"/>
    <property type="evidence" value="ECO:0007669"/>
    <property type="project" value="TreeGrafter"/>
</dbReference>
<dbReference type="SUPFAM" id="SSF57850">
    <property type="entry name" value="RING/U-box"/>
    <property type="match status" value="1"/>
</dbReference>
<reference evidence="10" key="2">
    <citation type="submission" date="2025-09" db="UniProtKB">
        <authorList>
            <consortium name="Ensembl"/>
        </authorList>
    </citation>
    <scope>IDENTIFICATION</scope>
</reference>
<evidence type="ECO:0000256" key="1">
    <source>
        <dbReference type="ARBA" id="ARBA00004496"/>
    </source>
</evidence>
<name>A0A3B3QLV5_9TELE</name>
<dbReference type="GO" id="GO:0005829">
    <property type="term" value="C:cytosol"/>
    <property type="evidence" value="ECO:0007669"/>
    <property type="project" value="TreeGrafter"/>
</dbReference>
<dbReference type="PROSITE" id="PS50089">
    <property type="entry name" value="ZF_RING_2"/>
    <property type="match status" value="1"/>
</dbReference>
<organism evidence="10 11">
    <name type="scientific">Paramormyrops kingsleyae</name>
    <dbReference type="NCBI Taxonomy" id="1676925"/>
    <lineage>
        <taxon>Eukaryota</taxon>
        <taxon>Metazoa</taxon>
        <taxon>Chordata</taxon>
        <taxon>Craniata</taxon>
        <taxon>Vertebrata</taxon>
        <taxon>Euteleostomi</taxon>
        <taxon>Actinopterygii</taxon>
        <taxon>Neopterygii</taxon>
        <taxon>Teleostei</taxon>
        <taxon>Osteoglossocephala</taxon>
        <taxon>Osteoglossomorpha</taxon>
        <taxon>Osteoglossiformes</taxon>
        <taxon>Mormyridae</taxon>
        <taxon>Paramormyrops</taxon>
    </lineage>
</organism>
<dbReference type="GO" id="GO:0006511">
    <property type="term" value="P:ubiquitin-dependent protein catabolic process"/>
    <property type="evidence" value="ECO:0007669"/>
    <property type="project" value="TreeGrafter"/>
</dbReference>
<keyword evidence="3" id="KW-0479">Metal-binding</keyword>
<feature type="domain" description="RZ-type" evidence="9">
    <location>
        <begin position="1179"/>
        <end position="1259"/>
    </location>
</feature>
<dbReference type="SMART" id="SM00184">
    <property type="entry name" value="RING"/>
    <property type="match status" value="1"/>
</dbReference>
<evidence type="ECO:0000313" key="10">
    <source>
        <dbReference type="Ensembl" id="ENSPKIP00000007702.1"/>
    </source>
</evidence>
<dbReference type="CDD" id="cd16561">
    <property type="entry name" value="RING-HC_RNF213"/>
    <property type="match status" value="1"/>
</dbReference>
<dbReference type="GO" id="GO:0008270">
    <property type="term" value="F:zinc ion binding"/>
    <property type="evidence" value="ECO:0007669"/>
    <property type="project" value="UniProtKB-KW"/>
</dbReference>
<keyword evidence="2" id="KW-0963">Cytoplasm</keyword>
<proteinExistence type="predicted"/>
<dbReference type="GO" id="GO:0016887">
    <property type="term" value="F:ATP hydrolysis activity"/>
    <property type="evidence" value="ECO:0007669"/>
    <property type="project" value="InterPro"/>
</dbReference>
<comment type="subcellular location">
    <subcellularLocation>
        <location evidence="1">Cytoplasm</location>
    </subcellularLocation>
</comment>
<dbReference type="InterPro" id="IPR031248">
    <property type="entry name" value="RNF213"/>
</dbReference>
<dbReference type="InterPro" id="IPR046439">
    <property type="entry name" value="ZF_RZ_dom"/>
</dbReference>
<evidence type="ECO:0000256" key="2">
    <source>
        <dbReference type="ARBA" id="ARBA00022490"/>
    </source>
</evidence>
<feature type="domain" description="RING-type" evidence="8">
    <location>
        <begin position="861"/>
        <end position="899"/>
    </location>
</feature>
<sequence>METGQTIVLLNLQNLYESLYDALNQYYVSLGGQKYVDLGLGTHRVKCRVHKDFRLIVIEEKEVVYKQFPIPLINRLEKHYLDINTVLKNDKKEIVRELESWVNSFVSTNNQHAIPLQTYKYLSTDVFIGYHSDTCSSVVLQVTKRLKEVDHVLPDAQKNVLNEAKLILLNCATPDSVVRLDCTRLSKVETDELTRIYFEEQKHISLADYITSARRLDQSSYASFTEVTTFSRLLTASDIGQLPEVNGKIELLSLQQFDTEHSFLKKIRLFLDSVVGDKILIIQAEFDNGFLSTHLIASAKYSAMNEINKSREEELRGKVFVYFITKLPRMEGGCSYVGFHGGPWRSVHIDDLRRSKDIISDIKALRNLSISQLFEENLTETVQDMYMDEEQTETVQDIYIGEQQTETQPEQTEMETPQHRGWGAVLDTTVLVRSSVQSAVGMLRDQGDDGFRSTRRVEILLTLLAVDDELKAKFLKIVKRRLHFLLRMRDENIASSKTWVFKEASNVDALQEGGTFRHTLWKRVQTVLTPCLAQLVSVIDRDYNLDLLLDDNSTEPLKRLWLDIFGNEKLLIIPYAEVDHTSETKTILVQRHMMSEANRGCSMPFSWKIKDFLDELWVYARQREGNRIGLSSASLVPLWSSPLTRFRICRHELHFSYQRFCFAPPPQLLRGALSCCVNELRVRDGMEDNGVVSLPWVHAAYQEFKNRLHNLSRMLTIEPAVAQALLKNPGAAEGVELVVDVFAAMACVEHLEPIQLETDERRLAWLRQVKKLQVPIELVCSEEKLGLYGRRSQEIVRSVWSEKMHCRGSLLTGYFSLYHVKVLERNSDLKAEKPFEAVIRPDCDPSYVLSCLSPRFGFQSCPVCLGDPQGPLDLPCHHIYCLACIRKWLIPGQMYCPLCIQDVPDDFHLKVSKEIERLIILNAQFRKQCNAFFIDLVSTMCFKGNSPPSRPVILHLLSFLMVEAKLRTAQWRSGRHRGALSPFDDSVDKNPVVRSVILKLLLKYSFEDVRDYLQKHLAETEQSNILEEKDKTELYSLYINCLEVGACHTLKDTVQMDQYLVHGEEYQAVREAVATAMMDGKMEGIDERCRSSPAKKTLYLLLALFREVTSLYQADDPAFQPKPQVSALHKWVLIDPNVRTFATNLVHNRLGGLRVRVGMPDKERVAVELTVHLGAVLLTGNDGMMRPLKHLALDPAKMQVPHQPTPHPINCGFITSTDECGQPMEISRCLDCGEQIGGKDHKPVSGFQIANIQGDRTQKGHVLGAISRRDNPDMKDTKGMSPAPFGLIRLLTHMALLLGASNVAQIVKLLDQNLVDFLMGHLLKDFEQLGGILGKGVDDTVSTVHITLTHLMEQHQPGNGDDTLSTKEARNNWETDVATNIITPQLKHLDRRLMEVNALIRRDSRVSSNVVLKIVFGDPRDVLSSLPQDNLIHGPAVWSCRERVSLSSLAHILEQNDGKDGLPVLWRFLNKEAELRLVKFLPAILELQMDLVKKFQNVPDLMFTTIRDFLKDQKSDDVKQLHGNTSHVVRFFTRGLRLCPCVLAAGELKIPAEYCQKDLDLGSEFQVLLPRRNGWGLCSTALVSYLIALHNDLIYTVDKHTAEETSYWVSPADLTDLHVIHYELERDLTPLVLSNCQYTMERGQEMLLEYDLPKIQQQVLTRFLQGKPLITVNGIPTLVNRQDRNYENIFKDLKGKVGQTLARELPSYSDVCEALSLVEVALGFLAMTGGEAHVLLIRYLEDVLQMGDQMSPLILKALSRCTLKHCVALWQFLTSLKSESMLRLKRDPFAAIPEAYKELLAKSECELLRGFLTKGSVDLWLLETHELLLLVLKSPQAPNTYKPTWSLKDTLVSYMERKDLDVHPDIEEFFPEEICLSKCVEAWKFAVAFKQERSLK</sequence>
<accession>A0A3B3QLV5</accession>
<evidence type="ECO:0000256" key="3">
    <source>
        <dbReference type="ARBA" id="ARBA00022723"/>
    </source>
</evidence>
<dbReference type="GO" id="GO:0002376">
    <property type="term" value="P:immune system process"/>
    <property type="evidence" value="ECO:0007669"/>
    <property type="project" value="UniProtKB-KW"/>
</dbReference>
<dbReference type="PROSITE" id="PS51981">
    <property type="entry name" value="ZF_RZ"/>
    <property type="match status" value="1"/>
</dbReference>